<name>A0A1G2GZ48_9BACT</name>
<dbReference type="Gene3D" id="3.40.30.10">
    <property type="entry name" value="Glutaredoxin"/>
    <property type="match status" value="1"/>
</dbReference>
<dbReference type="GO" id="GO:0009055">
    <property type="term" value="F:electron transfer activity"/>
    <property type="evidence" value="ECO:0007669"/>
    <property type="project" value="TreeGrafter"/>
</dbReference>
<protein>
    <submittedName>
        <fullName evidence="2">NrdH-redoxin</fullName>
    </submittedName>
</protein>
<evidence type="ECO:0000313" key="2">
    <source>
        <dbReference type="EMBL" id="OGZ55018.1"/>
    </source>
</evidence>
<dbReference type="Proteomes" id="UP000178186">
    <property type="component" value="Unassembled WGS sequence"/>
</dbReference>
<dbReference type="PROSITE" id="PS00195">
    <property type="entry name" value="GLUTAREDOXIN_1"/>
    <property type="match status" value="1"/>
</dbReference>
<dbReference type="InterPro" id="IPR011767">
    <property type="entry name" value="GLR_AS"/>
</dbReference>
<proteinExistence type="predicted"/>
<dbReference type="EMBL" id="MHNY01000034">
    <property type="protein sequence ID" value="OGZ55018.1"/>
    <property type="molecule type" value="Genomic_DNA"/>
</dbReference>
<accession>A0A1G2GZ48</accession>
<dbReference type="InterPro" id="IPR011911">
    <property type="entry name" value="GlrX_YruB"/>
</dbReference>
<feature type="domain" description="Glutaredoxin" evidence="1">
    <location>
        <begin position="4"/>
        <end position="63"/>
    </location>
</feature>
<dbReference type="CDD" id="cd02976">
    <property type="entry name" value="NrdH"/>
    <property type="match status" value="1"/>
</dbReference>
<organism evidence="2 3">
    <name type="scientific">Candidatus Ryanbacteria bacterium RIFCSPLOWO2_02_FULL_45_11c</name>
    <dbReference type="NCBI Taxonomy" id="1802128"/>
    <lineage>
        <taxon>Bacteria</taxon>
        <taxon>Candidatus Ryaniibacteriota</taxon>
    </lineage>
</organism>
<comment type="caution">
    <text evidence="2">The sequence shown here is derived from an EMBL/GenBank/DDBJ whole genome shotgun (WGS) entry which is preliminary data.</text>
</comment>
<dbReference type="Pfam" id="PF00462">
    <property type="entry name" value="Glutaredoxin"/>
    <property type="match status" value="1"/>
</dbReference>
<dbReference type="SUPFAM" id="SSF52833">
    <property type="entry name" value="Thioredoxin-like"/>
    <property type="match status" value="1"/>
</dbReference>
<gene>
    <name evidence="2" type="ORF">A3H64_01145</name>
</gene>
<dbReference type="NCBIfam" id="TIGR02196">
    <property type="entry name" value="GlrX_YruB"/>
    <property type="match status" value="1"/>
</dbReference>
<dbReference type="InterPro" id="IPR036249">
    <property type="entry name" value="Thioredoxin-like_sf"/>
</dbReference>
<dbReference type="InterPro" id="IPR051548">
    <property type="entry name" value="Grx-like_ET"/>
</dbReference>
<dbReference type="PROSITE" id="PS51354">
    <property type="entry name" value="GLUTAREDOXIN_2"/>
    <property type="match status" value="1"/>
</dbReference>
<dbReference type="GO" id="GO:0045454">
    <property type="term" value="P:cell redox homeostasis"/>
    <property type="evidence" value="ECO:0007669"/>
    <property type="project" value="TreeGrafter"/>
</dbReference>
<dbReference type="PANTHER" id="PTHR34386">
    <property type="entry name" value="GLUTAREDOXIN"/>
    <property type="match status" value="1"/>
</dbReference>
<evidence type="ECO:0000259" key="1">
    <source>
        <dbReference type="Pfam" id="PF00462"/>
    </source>
</evidence>
<reference evidence="2 3" key="1">
    <citation type="journal article" date="2016" name="Nat. Commun.">
        <title>Thousands of microbial genomes shed light on interconnected biogeochemical processes in an aquifer system.</title>
        <authorList>
            <person name="Anantharaman K."/>
            <person name="Brown C.T."/>
            <person name="Hug L.A."/>
            <person name="Sharon I."/>
            <person name="Castelle C.J."/>
            <person name="Probst A.J."/>
            <person name="Thomas B.C."/>
            <person name="Singh A."/>
            <person name="Wilkins M.J."/>
            <person name="Karaoz U."/>
            <person name="Brodie E.L."/>
            <person name="Williams K.H."/>
            <person name="Hubbard S.S."/>
            <person name="Banfield J.F."/>
        </authorList>
    </citation>
    <scope>NUCLEOTIDE SEQUENCE [LARGE SCALE GENOMIC DNA]</scope>
</reference>
<dbReference type="InterPro" id="IPR002109">
    <property type="entry name" value="Glutaredoxin"/>
</dbReference>
<dbReference type="AlphaFoldDB" id="A0A1G2GZ48"/>
<evidence type="ECO:0000313" key="3">
    <source>
        <dbReference type="Proteomes" id="UP000178186"/>
    </source>
</evidence>
<sequence>MKKVAIYTTPTCVYCKMAKELFQEHDIEYIEYNVAQDAEKRNELIERTGQMGVPVITIDNEVIIGFDEERIRSLLGIKE</sequence>
<dbReference type="PANTHER" id="PTHR34386:SF1">
    <property type="entry name" value="GLUTAREDOXIN-LIKE PROTEIN NRDH"/>
    <property type="match status" value="1"/>
</dbReference>
<dbReference type="STRING" id="1802128.A3H64_01145"/>